<dbReference type="AlphaFoldDB" id="A0A7X0X9V0"/>
<dbReference type="RefSeq" id="WP_185416410.1">
    <property type="nucleotide sequence ID" value="NZ_JAARQY010000005.1"/>
</dbReference>
<dbReference type="PANTHER" id="PTHR43792:SF16">
    <property type="entry name" value="N-ACETYLTRANSFERASE DOMAIN-CONTAINING PROTEIN"/>
    <property type="match status" value="1"/>
</dbReference>
<dbReference type="Proteomes" id="UP000533953">
    <property type="component" value="Unassembled WGS sequence"/>
</dbReference>
<evidence type="ECO:0000259" key="1">
    <source>
        <dbReference type="PROSITE" id="PS51186"/>
    </source>
</evidence>
<organism evidence="2 3">
    <name type="scientific">Listeria booriae</name>
    <dbReference type="NCBI Taxonomy" id="1552123"/>
    <lineage>
        <taxon>Bacteria</taxon>
        <taxon>Bacillati</taxon>
        <taxon>Bacillota</taxon>
        <taxon>Bacilli</taxon>
        <taxon>Bacillales</taxon>
        <taxon>Listeriaceae</taxon>
        <taxon>Listeria</taxon>
    </lineage>
</organism>
<protein>
    <submittedName>
        <fullName evidence="2">GNAT family N-acetyltransferase</fullName>
    </submittedName>
</protein>
<reference evidence="2 3" key="1">
    <citation type="submission" date="2020-03" db="EMBL/GenBank/DDBJ databases">
        <title>Soil Listeria distribution.</title>
        <authorList>
            <person name="Liao J."/>
            <person name="Wiedmann M."/>
        </authorList>
    </citation>
    <scope>NUCLEOTIDE SEQUENCE [LARGE SCALE GENOMIC DNA]</scope>
    <source>
        <strain evidence="2 3">FSL L7-1547</strain>
    </source>
</reference>
<comment type="caution">
    <text evidence="2">The sequence shown here is derived from an EMBL/GenBank/DDBJ whole genome shotgun (WGS) entry which is preliminary data.</text>
</comment>
<name>A0A7X0X9V0_9LIST</name>
<dbReference type="InterPro" id="IPR000182">
    <property type="entry name" value="GNAT_dom"/>
</dbReference>
<dbReference type="InterPro" id="IPR051531">
    <property type="entry name" value="N-acetyltransferase"/>
</dbReference>
<dbReference type="Gene3D" id="3.40.630.30">
    <property type="match status" value="1"/>
</dbReference>
<dbReference type="GO" id="GO:0016747">
    <property type="term" value="F:acyltransferase activity, transferring groups other than amino-acyl groups"/>
    <property type="evidence" value="ECO:0007669"/>
    <property type="project" value="InterPro"/>
</dbReference>
<dbReference type="PROSITE" id="PS51186">
    <property type="entry name" value="GNAT"/>
    <property type="match status" value="1"/>
</dbReference>
<dbReference type="PANTHER" id="PTHR43792">
    <property type="entry name" value="GNAT FAMILY, PUTATIVE (AFU_ORTHOLOGUE AFUA_3G00765)-RELATED-RELATED"/>
    <property type="match status" value="1"/>
</dbReference>
<dbReference type="SUPFAM" id="SSF55729">
    <property type="entry name" value="Acyl-CoA N-acyltransferases (Nat)"/>
    <property type="match status" value="1"/>
</dbReference>
<sequence>MSIQNTPLLQTNRLTLRKFTQSDLPALLNIHSDKEVNKFLPMFPLKNLTDAKTYWENQYAAAYKQKQAYQYAICLKEDNIPIGYINISMNDSHDLGYGLTKNFWHQGIVTEAGKAILEQAKKDGIPFVTATHDRNNHRSGGVMIQLGMHYQYSYEEQWQPKDQLVTFRMYQLNLADQTSPVYKKYWDDSAVHFIEADVIS</sequence>
<feature type="domain" description="N-acetyltransferase" evidence="1">
    <location>
        <begin position="14"/>
        <end position="174"/>
    </location>
</feature>
<evidence type="ECO:0000313" key="2">
    <source>
        <dbReference type="EMBL" id="MBC1490255.1"/>
    </source>
</evidence>
<keyword evidence="2" id="KW-0808">Transferase</keyword>
<dbReference type="EMBL" id="JAASTX010000001">
    <property type="protein sequence ID" value="MBC1490255.1"/>
    <property type="molecule type" value="Genomic_DNA"/>
</dbReference>
<dbReference type="Pfam" id="PF13302">
    <property type="entry name" value="Acetyltransf_3"/>
    <property type="match status" value="1"/>
</dbReference>
<proteinExistence type="predicted"/>
<accession>A0A7X0X9V0</accession>
<evidence type="ECO:0000313" key="3">
    <source>
        <dbReference type="Proteomes" id="UP000533953"/>
    </source>
</evidence>
<dbReference type="InterPro" id="IPR016181">
    <property type="entry name" value="Acyl_CoA_acyltransferase"/>
</dbReference>
<gene>
    <name evidence="2" type="ORF">HCI99_00285</name>
</gene>